<dbReference type="GO" id="GO:0035435">
    <property type="term" value="P:phosphate ion transmembrane transport"/>
    <property type="evidence" value="ECO:0007669"/>
    <property type="project" value="InterPro"/>
</dbReference>
<feature type="transmembrane region" description="Helical" evidence="8">
    <location>
        <begin position="82"/>
        <end position="111"/>
    </location>
</feature>
<dbReference type="eggNOG" id="COG0581">
    <property type="taxonomic scope" value="Bacteria"/>
</dbReference>
<dbReference type="EMBL" id="CP001615">
    <property type="protein sequence ID" value="ACQ69494.1"/>
    <property type="molecule type" value="Genomic_DNA"/>
</dbReference>
<keyword evidence="6 8" id="KW-1133">Transmembrane helix</keyword>
<evidence type="ECO:0000256" key="5">
    <source>
        <dbReference type="ARBA" id="ARBA00022692"/>
    </source>
</evidence>
<sequence>MALPNSEFKNTKNLMNRETVSQRIKRRLQLNEIFKYIFLAGLVFALVVLSTLIYDIVSKGAGWVDLDFLRNFPSRRPEQAGLYPALIGSLWLMLLIVPMVFVIGVGAAIYLEEYAPKNRMTSFIEVNISNLAGVPSIVFGLLGLTIFVRVMELGNSIMAGALTLGLMSLPIVIVASQEALRAVKMELRHASLALGASKWQTTFNVVLPSALPGIITGIILAVSRAIGETAPLIMVGAATFISTTPSNIFSDFTALPIQIYNWTSRPQAEFQNLAAAGIIVLMTMLIAMNSVAIYIRNKYTNRH</sequence>
<accession>C4L3J6</accession>
<dbReference type="InterPro" id="IPR035906">
    <property type="entry name" value="MetI-like_sf"/>
</dbReference>
<evidence type="ECO:0000256" key="3">
    <source>
        <dbReference type="ARBA" id="ARBA00022448"/>
    </source>
</evidence>
<evidence type="ECO:0000313" key="11">
    <source>
        <dbReference type="Proteomes" id="UP000000716"/>
    </source>
</evidence>
<dbReference type="GeneID" id="99709660"/>
<dbReference type="NCBIfam" id="TIGR00974">
    <property type="entry name" value="3a0107s02c"/>
    <property type="match status" value="1"/>
</dbReference>
<keyword evidence="3" id="KW-0813">Transport</keyword>
<feature type="domain" description="ABC transmembrane type-1" evidence="9">
    <location>
        <begin position="86"/>
        <end position="291"/>
    </location>
</feature>
<evidence type="ECO:0000256" key="7">
    <source>
        <dbReference type="ARBA" id="ARBA00023136"/>
    </source>
</evidence>
<keyword evidence="7 8" id="KW-0472">Membrane</keyword>
<feature type="transmembrane region" description="Helical" evidence="8">
    <location>
        <begin position="131"/>
        <end position="151"/>
    </location>
</feature>
<proteinExistence type="inferred from homology"/>
<evidence type="ECO:0000256" key="1">
    <source>
        <dbReference type="ARBA" id="ARBA00004651"/>
    </source>
</evidence>
<dbReference type="Proteomes" id="UP000000716">
    <property type="component" value="Chromosome"/>
</dbReference>
<comment type="subcellular location">
    <subcellularLocation>
        <location evidence="1 8">Cell membrane</location>
        <topology evidence="1 8">Multi-pass membrane protein</topology>
    </subcellularLocation>
</comment>
<feature type="transmembrane region" description="Helical" evidence="8">
    <location>
        <begin position="33"/>
        <end position="54"/>
    </location>
</feature>
<evidence type="ECO:0000256" key="2">
    <source>
        <dbReference type="ARBA" id="ARBA00007069"/>
    </source>
</evidence>
<reference evidence="10 11" key="1">
    <citation type="journal article" date="2011" name="J. Bacteriol.">
        <title>Complete genome sequence of the Thermophilic Bacterium Exiguobacterium sp. AT1b.</title>
        <authorList>
            <person name="Vishnivetskaya T.A."/>
            <person name="Lucas S."/>
            <person name="Copeland A."/>
            <person name="Lapidus A."/>
            <person name="Glavina Del Rio T."/>
            <person name="Dalin E."/>
            <person name="Tice H."/>
            <person name="Bruce D.C."/>
            <person name="Goodwin L.A."/>
            <person name="Pitluck S."/>
            <person name="Saunders E."/>
            <person name="Brettin T."/>
            <person name="Detter C."/>
            <person name="Han C."/>
            <person name="Larimer F."/>
            <person name="Land M.L."/>
            <person name="Hauser L.J."/>
            <person name="Kyrpides N.C."/>
            <person name="Ovchinnikova G."/>
            <person name="Kathariou S."/>
            <person name="Ramaley R.F."/>
            <person name="Rodrigues D.F."/>
            <person name="Hendrix C."/>
            <person name="Richardson P."/>
            <person name="Tiedje J.M."/>
        </authorList>
    </citation>
    <scope>NUCLEOTIDE SEQUENCE [LARGE SCALE GENOMIC DNA]</scope>
    <source>
        <strain evidence="11">ATCC BAA-1283 / AT1b</strain>
    </source>
</reference>
<protein>
    <recommendedName>
        <fullName evidence="8">Phosphate transport system permease protein PstA</fullName>
    </recommendedName>
</protein>
<evidence type="ECO:0000256" key="4">
    <source>
        <dbReference type="ARBA" id="ARBA00022475"/>
    </source>
</evidence>
<dbReference type="PANTHER" id="PTHR43470:SF5">
    <property type="entry name" value="PHOSPHATE TRANSPORT SYSTEM PERMEASE PROTEIN PSTA"/>
    <property type="match status" value="1"/>
</dbReference>
<evidence type="ECO:0000313" key="10">
    <source>
        <dbReference type="EMBL" id="ACQ69494.1"/>
    </source>
</evidence>
<evidence type="ECO:0000259" key="9">
    <source>
        <dbReference type="PROSITE" id="PS50928"/>
    </source>
</evidence>
<dbReference type="PANTHER" id="PTHR43470">
    <property type="entry name" value="PHOSPHATE TRANSPORT SYSTEM PERMEASE PROTEIN PSTA-RELATED"/>
    <property type="match status" value="1"/>
</dbReference>
<dbReference type="Gene3D" id="1.10.3720.10">
    <property type="entry name" value="MetI-like"/>
    <property type="match status" value="1"/>
</dbReference>
<keyword evidence="4 8" id="KW-1003">Cell membrane</keyword>
<name>C4L3J6_EXISA</name>
<keyword evidence="5 8" id="KW-0812">Transmembrane</keyword>
<dbReference type="PROSITE" id="PS50928">
    <property type="entry name" value="ABC_TM1"/>
    <property type="match status" value="1"/>
</dbReference>
<dbReference type="GO" id="GO:0005315">
    <property type="term" value="F:phosphate transmembrane transporter activity"/>
    <property type="evidence" value="ECO:0007669"/>
    <property type="project" value="InterPro"/>
</dbReference>
<feature type="transmembrane region" description="Helical" evidence="8">
    <location>
        <begin position="201"/>
        <end position="222"/>
    </location>
</feature>
<feature type="transmembrane region" description="Helical" evidence="8">
    <location>
        <begin position="273"/>
        <end position="295"/>
    </location>
</feature>
<dbReference type="KEGG" id="eat:EAT1b_0562"/>
<dbReference type="STRING" id="360911.EAT1b_0562"/>
<dbReference type="GO" id="GO:0005886">
    <property type="term" value="C:plasma membrane"/>
    <property type="evidence" value="ECO:0007669"/>
    <property type="project" value="UniProtKB-SubCell"/>
</dbReference>
<dbReference type="CDD" id="cd06261">
    <property type="entry name" value="TM_PBP2"/>
    <property type="match status" value="1"/>
</dbReference>
<dbReference type="Pfam" id="PF00528">
    <property type="entry name" value="BPD_transp_1"/>
    <property type="match status" value="1"/>
</dbReference>
<dbReference type="OrthoDB" id="9807065at2"/>
<evidence type="ECO:0000256" key="6">
    <source>
        <dbReference type="ARBA" id="ARBA00022989"/>
    </source>
</evidence>
<gene>
    <name evidence="10" type="ordered locus">EAT1b_0562</name>
</gene>
<dbReference type="InterPro" id="IPR005672">
    <property type="entry name" value="Phosphate_PstA"/>
</dbReference>
<comment type="similarity">
    <text evidence="2 8">Belongs to the binding-protein-dependent transport system permease family. CysTW subfamily.</text>
</comment>
<keyword evidence="11" id="KW-1185">Reference proteome</keyword>
<evidence type="ECO:0000256" key="8">
    <source>
        <dbReference type="RuleBase" id="RU363043"/>
    </source>
</evidence>
<feature type="transmembrane region" description="Helical" evidence="8">
    <location>
        <begin position="157"/>
        <end position="180"/>
    </location>
</feature>
<dbReference type="AlphaFoldDB" id="C4L3J6"/>
<dbReference type="RefSeq" id="WP_012726613.1">
    <property type="nucleotide sequence ID" value="NC_012673.1"/>
</dbReference>
<dbReference type="HOGENOM" id="CLU_033621_2_1_9"/>
<dbReference type="InterPro" id="IPR000515">
    <property type="entry name" value="MetI-like"/>
</dbReference>
<dbReference type="SUPFAM" id="SSF161098">
    <property type="entry name" value="MetI-like"/>
    <property type="match status" value="1"/>
</dbReference>
<organism evidence="10 11">
    <name type="scientific">Exiguobacterium sp. (strain ATCC BAA-1283 / AT1b)</name>
    <dbReference type="NCBI Taxonomy" id="360911"/>
    <lineage>
        <taxon>Bacteria</taxon>
        <taxon>Bacillati</taxon>
        <taxon>Bacillota</taxon>
        <taxon>Bacilli</taxon>
        <taxon>Bacillales</taxon>
        <taxon>Bacillales Family XII. Incertae Sedis</taxon>
        <taxon>Exiguobacterium</taxon>
    </lineage>
</organism>